<evidence type="ECO:0000313" key="2">
    <source>
        <dbReference type="Proteomes" id="UP000666369"/>
    </source>
</evidence>
<evidence type="ECO:0000313" key="1">
    <source>
        <dbReference type="EMBL" id="NGZ82905.1"/>
    </source>
</evidence>
<organism evidence="1 2">
    <name type="scientific">Duganella aceris</name>
    <dbReference type="NCBI Taxonomy" id="2703883"/>
    <lineage>
        <taxon>Bacteria</taxon>
        <taxon>Pseudomonadati</taxon>
        <taxon>Pseudomonadota</taxon>
        <taxon>Betaproteobacteria</taxon>
        <taxon>Burkholderiales</taxon>
        <taxon>Oxalobacteraceae</taxon>
        <taxon>Telluria group</taxon>
        <taxon>Duganella</taxon>
    </lineage>
</organism>
<accession>A0ABX0FC35</accession>
<protein>
    <submittedName>
        <fullName evidence="1">Uncharacterized protein</fullName>
    </submittedName>
</protein>
<proteinExistence type="predicted"/>
<gene>
    <name evidence="1" type="ORF">GW587_01360</name>
</gene>
<dbReference type="RefSeq" id="WP_166097666.1">
    <property type="nucleotide sequence ID" value="NZ_JAADJT010000001.1"/>
</dbReference>
<name>A0ABX0FC35_9BURK</name>
<dbReference type="EMBL" id="JAADJT010000001">
    <property type="protein sequence ID" value="NGZ82905.1"/>
    <property type="molecule type" value="Genomic_DNA"/>
</dbReference>
<reference evidence="2" key="2">
    <citation type="submission" date="2023-07" db="EMBL/GenBank/DDBJ databases">
        <title>Duganella aceri sp. nov., isolated from tree sap.</title>
        <authorList>
            <person name="Kim I.S."/>
        </authorList>
    </citation>
    <scope>NUCLEOTIDE SEQUENCE [LARGE SCALE GENOMIC DNA]</scope>
    <source>
        <strain evidence="2">SAP-35</strain>
    </source>
</reference>
<reference evidence="1 2" key="1">
    <citation type="submission" date="2020-01" db="EMBL/GenBank/DDBJ databases">
        <authorList>
            <person name="Lee S.D."/>
        </authorList>
    </citation>
    <scope>NUCLEOTIDE SEQUENCE [LARGE SCALE GENOMIC DNA]</scope>
    <source>
        <strain evidence="1 2">SAP-35</strain>
    </source>
</reference>
<dbReference type="Proteomes" id="UP000666369">
    <property type="component" value="Unassembled WGS sequence"/>
</dbReference>
<keyword evidence="2" id="KW-1185">Reference proteome</keyword>
<sequence length="94" mass="10943">MKIYDVEIPDDLEIPELSEKDIAELEALREEIKRDRQEQAARLAKSPFKDFQFGCASITTVELPPPTVNVEAMRKMPPRLRAIFVYAHRDHITY</sequence>
<comment type="caution">
    <text evidence="1">The sequence shown here is derived from an EMBL/GenBank/DDBJ whole genome shotgun (WGS) entry which is preliminary data.</text>
</comment>